<dbReference type="SUPFAM" id="SSF53098">
    <property type="entry name" value="Ribonuclease H-like"/>
    <property type="match status" value="1"/>
</dbReference>
<keyword evidence="1" id="KW-0812">Transmembrane</keyword>
<name>A0A699GN74_TANCI</name>
<reference evidence="4" key="1">
    <citation type="journal article" date="2019" name="Sci. Rep.">
        <title>Draft genome of Tanacetum cinerariifolium, the natural source of mosquito coil.</title>
        <authorList>
            <person name="Yamashiro T."/>
            <person name="Shiraishi A."/>
            <person name="Satake H."/>
            <person name="Nakayama K."/>
        </authorList>
    </citation>
    <scope>NUCLEOTIDE SEQUENCE</scope>
</reference>
<dbReference type="InterPro" id="IPR046554">
    <property type="entry name" value="DUF6708"/>
</dbReference>
<sequence>MSTGVVEVHFAGESVRELRAIVRQDLADLDGRSFLQPTQKIDAAGVAHVVINVQEDPARGAIDNHKQIATGRLVGHLRQLLDVDLNKAWLIVLEAFGAATSGWLPGRRSGSYAEYSAMGTVLHVVALEPFGCRGTRDVEDLGGLTVGRPGVFNPLPSLWRGACLRMDGVTHSMITPVPVEVDLMIAKDRRSTPITSGPLACGAVAGTLAARSVGGGRGDNRDSVGSKCRARYRTYFGTGGGLLSIGEPDEKFKKARWPNDWAKHMGLLLYASVAIPFGVYFFLKNLRFEIFRPQDEPVIFDRKNRKVYRIFREVVPGWKGLLKKWPLRSAVYEWDLVDAEHHATVIANTSTVSRSHALVIIVRSSRTDPSIQDNFTIGSGQLGEVTVPAVYEHIRKFMEEDGPHIPPAEIVSPVVHPSTILECLASVGPYGENFKTLWNNHKIWLAIIIIFYPILFFIMTPIGIFSWISYKTAIPIRWSQEITEARQRLIRSDCEHVHRAQPRHPHLPSVEPLTRGAGWCGLTRDKIVSTTFSTAVASARLVYAASVIDLFVRRIVGWGVSNSTRTDFVLAALERALYAQQLGYDNDLIHHSDRGPRYVSFATASVLPNQASNPLWVAGAMSSSRTSRQAAAENSPHHPCFNTLIKMMTIFRRAIAFLAGSYGGEAVLARSLSGSVLTALSQADSWKKITATMSCGFVIDGRSHECKGCSQTRSARPASQRLLDGGFGKTGKAGTSVSIAKAGATAALGSAFADAGLALAGIALGATALPVALAVAAVAAGYIGAATLVDLLDKGLGVKESFAGWVRMLCATYRLIFLTKKNSSTYRIGKFRKNPCSRIKKIKSRVLSIRPRYVDITASMIDLGGNAYDRIAIPSDMLIYRPLDGQISEILIQQCAQTAKIGSSK</sequence>
<evidence type="ECO:0000313" key="4">
    <source>
        <dbReference type="EMBL" id="GEU28666.1"/>
    </source>
</evidence>
<evidence type="ECO:0000256" key="1">
    <source>
        <dbReference type="SAM" id="Phobius"/>
    </source>
</evidence>
<feature type="transmembrane region" description="Helical" evidence="1">
    <location>
        <begin position="443"/>
        <end position="470"/>
    </location>
</feature>
<dbReference type="Pfam" id="PF20455">
    <property type="entry name" value="DUF6708"/>
    <property type="match status" value="1"/>
</dbReference>
<evidence type="ECO:0000259" key="2">
    <source>
        <dbReference type="Pfam" id="PF00665"/>
    </source>
</evidence>
<dbReference type="PANTHER" id="PTHR46889">
    <property type="entry name" value="TRANSPOSASE INSF FOR INSERTION SEQUENCE IS3B-RELATED"/>
    <property type="match status" value="1"/>
</dbReference>
<dbReference type="InterPro" id="IPR050900">
    <property type="entry name" value="Transposase_IS3/IS150/IS904"/>
</dbReference>
<dbReference type="PANTHER" id="PTHR46889:SF4">
    <property type="entry name" value="TRANSPOSASE INSO FOR INSERTION SEQUENCE ELEMENT IS911B-RELATED"/>
    <property type="match status" value="1"/>
</dbReference>
<evidence type="ECO:0000259" key="3">
    <source>
        <dbReference type="Pfam" id="PF20455"/>
    </source>
</evidence>
<proteinExistence type="predicted"/>
<organism evidence="4">
    <name type="scientific">Tanacetum cinerariifolium</name>
    <name type="common">Dalmatian daisy</name>
    <name type="synonym">Chrysanthemum cinerariifolium</name>
    <dbReference type="NCBI Taxonomy" id="118510"/>
    <lineage>
        <taxon>Eukaryota</taxon>
        <taxon>Viridiplantae</taxon>
        <taxon>Streptophyta</taxon>
        <taxon>Embryophyta</taxon>
        <taxon>Tracheophyta</taxon>
        <taxon>Spermatophyta</taxon>
        <taxon>Magnoliopsida</taxon>
        <taxon>eudicotyledons</taxon>
        <taxon>Gunneridae</taxon>
        <taxon>Pentapetalae</taxon>
        <taxon>asterids</taxon>
        <taxon>campanulids</taxon>
        <taxon>Asterales</taxon>
        <taxon>Asteraceae</taxon>
        <taxon>Asteroideae</taxon>
        <taxon>Anthemideae</taxon>
        <taxon>Anthemidinae</taxon>
        <taxon>Tanacetum</taxon>
    </lineage>
</organism>
<dbReference type="InterPro" id="IPR001584">
    <property type="entry name" value="Integrase_cat-core"/>
</dbReference>
<feature type="transmembrane region" description="Helical" evidence="1">
    <location>
        <begin position="261"/>
        <end position="283"/>
    </location>
</feature>
<protein>
    <recommendedName>
        <fullName evidence="5">Integrase catalytic domain-containing protein</fullName>
    </recommendedName>
</protein>
<gene>
    <name evidence="4" type="ORF">Tci_000644</name>
</gene>
<comment type="caution">
    <text evidence="4">The sequence shown here is derived from an EMBL/GenBank/DDBJ whole genome shotgun (WGS) entry which is preliminary data.</text>
</comment>
<feature type="domain" description="Integrase catalytic" evidence="2">
    <location>
        <begin position="540"/>
        <end position="607"/>
    </location>
</feature>
<keyword evidence="1" id="KW-1133">Transmembrane helix</keyword>
<accession>A0A699GN74</accession>
<feature type="domain" description="DUF6708" evidence="3">
    <location>
        <begin position="279"/>
        <end position="485"/>
    </location>
</feature>
<keyword evidence="1" id="KW-0472">Membrane</keyword>
<evidence type="ECO:0008006" key="5">
    <source>
        <dbReference type="Google" id="ProtNLM"/>
    </source>
</evidence>
<dbReference type="InterPro" id="IPR012337">
    <property type="entry name" value="RNaseH-like_sf"/>
</dbReference>
<dbReference type="EMBL" id="BKCJ010000013">
    <property type="protein sequence ID" value="GEU28666.1"/>
    <property type="molecule type" value="Genomic_DNA"/>
</dbReference>
<dbReference type="Pfam" id="PF00665">
    <property type="entry name" value="rve"/>
    <property type="match status" value="1"/>
</dbReference>
<dbReference type="AlphaFoldDB" id="A0A699GN74"/>
<dbReference type="GO" id="GO:0015074">
    <property type="term" value="P:DNA integration"/>
    <property type="evidence" value="ECO:0007669"/>
    <property type="project" value="InterPro"/>
</dbReference>